<accession>A0ABY0HAL6</accession>
<dbReference type="Gene3D" id="3.30.465.10">
    <property type="match status" value="1"/>
</dbReference>
<dbReference type="PROSITE" id="PS51387">
    <property type="entry name" value="FAD_PCMH"/>
    <property type="match status" value="1"/>
</dbReference>
<evidence type="ECO:0000256" key="2">
    <source>
        <dbReference type="ARBA" id="ARBA00022630"/>
    </source>
</evidence>
<dbReference type="SUPFAM" id="SSF56176">
    <property type="entry name" value="FAD-binding/transporter-associated domain-like"/>
    <property type="match status" value="1"/>
</dbReference>
<evidence type="ECO:0000256" key="3">
    <source>
        <dbReference type="ARBA" id="ARBA00022827"/>
    </source>
</evidence>
<name>A0ABY0HAL6_9PEZI</name>
<dbReference type="EMBL" id="QJNS01000078">
    <property type="protein sequence ID" value="RYO89018.1"/>
    <property type="molecule type" value="Genomic_DNA"/>
</dbReference>
<dbReference type="Proteomes" id="UP000294003">
    <property type="component" value="Unassembled WGS sequence"/>
</dbReference>
<sequence>MARNTASTLEVLQQHLSQQPELSGIELVTPQSGAAKFEEARACFVRREEDAPLAVARPRTAANVQALVRYCAANSVDFVIRGGGHDCAGRTQVRGALTIDVRGIDHVHVAEDGKTAAVGGGVILRNLARALDARGLVTPVGTIASVGYTGWAILGGYGPFSTTYGLGADQIVGAKLVNPKGELVDADDELLKGIRGGGGIFGVIVELTIKVYPLKELLVSLLIFVSSDLKTTWTTYAEALEKLVAGRPLPKALQIQHFGIELPNLGKVLAVGATWADPDHEEGRRWMGEIASLGNCLMNNPEPRSVTAYIETNEAMLTYGSYGRGFTVSMRKLTPKSAEVLARHTALLPGGGMAISVHMLRAPAPSSESVFGSRVEHHMLELLAITPQQDLETKGAEWARELARDLRESDPDNLLDSPYVALVGDDDADYRKIYGPHYDALVALKRKYDPDNVFKYAVPRLFA</sequence>
<gene>
    <name evidence="6" type="ORF">DL762_003448</name>
</gene>
<dbReference type="InterPro" id="IPR012951">
    <property type="entry name" value="BBE"/>
</dbReference>
<evidence type="ECO:0000256" key="1">
    <source>
        <dbReference type="ARBA" id="ARBA00005466"/>
    </source>
</evidence>
<dbReference type="InterPro" id="IPR006094">
    <property type="entry name" value="Oxid_FAD_bind_N"/>
</dbReference>
<dbReference type="InterPro" id="IPR050416">
    <property type="entry name" value="FAD-linked_Oxidoreductase"/>
</dbReference>
<dbReference type="Pfam" id="PF01565">
    <property type="entry name" value="FAD_binding_4"/>
    <property type="match status" value="1"/>
</dbReference>
<feature type="domain" description="FAD-binding PCMH-type" evidence="5">
    <location>
        <begin position="48"/>
        <end position="214"/>
    </location>
</feature>
<evidence type="ECO:0000313" key="6">
    <source>
        <dbReference type="EMBL" id="RYO89018.1"/>
    </source>
</evidence>
<evidence type="ECO:0000259" key="5">
    <source>
        <dbReference type="PROSITE" id="PS51387"/>
    </source>
</evidence>
<comment type="caution">
    <text evidence="6">The sequence shown here is derived from an EMBL/GenBank/DDBJ whole genome shotgun (WGS) entry which is preliminary data.</text>
</comment>
<reference evidence="6 7" key="1">
    <citation type="submission" date="2018-06" db="EMBL/GenBank/DDBJ databases">
        <title>Complete Genomes of Monosporascus.</title>
        <authorList>
            <person name="Robinson A.J."/>
            <person name="Natvig D.O."/>
        </authorList>
    </citation>
    <scope>NUCLEOTIDE SEQUENCE [LARGE SCALE GENOMIC DNA]</scope>
    <source>
        <strain evidence="6 7">CBS 609.92</strain>
    </source>
</reference>
<protein>
    <recommendedName>
        <fullName evidence="5">FAD-binding PCMH-type domain-containing protein</fullName>
    </recommendedName>
</protein>
<dbReference type="PANTHER" id="PTHR42973">
    <property type="entry name" value="BINDING OXIDOREDUCTASE, PUTATIVE (AFU_ORTHOLOGUE AFUA_1G17690)-RELATED"/>
    <property type="match status" value="1"/>
</dbReference>
<keyword evidence="2" id="KW-0285">Flavoprotein</keyword>
<proteinExistence type="inferred from homology"/>
<keyword evidence="3" id="KW-0274">FAD</keyword>
<dbReference type="InterPro" id="IPR036318">
    <property type="entry name" value="FAD-bd_PCMH-like_sf"/>
</dbReference>
<evidence type="ECO:0000256" key="4">
    <source>
        <dbReference type="ARBA" id="ARBA00023002"/>
    </source>
</evidence>
<evidence type="ECO:0000313" key="7">
    <source>
        <dbReference type="Proteomes" id="UP000294003"/>
    </source>
</evidence>
<dbReference type="Pfam" id="PF08031">
    <property type="entry name" value="BBE"/>
    <property type="match status" value="1"/>
</dbReference>
<keyword evidence="7" id="KW-1185">Reference proteome</keyword>
<dbReference type="InterPro" id="IPR016166">
    <property type="entry name" value="FAD-bd_PCMH"/>
</dbReference>
<comment type="similarity">
    <text evidence="1">Belongs to the oxygen-dependent FAD-linked oxidoreductase family.</text>
</comment>
<dbReference type="Gene3D" id="3.40.462.20">
    <property type="match status" value="1"/>
</dbReference>
<dbReference type="Gene3D" id="3.30.43.10">
    <property type="entry name" value="Uridine Diphospho-n-acetylenolpyruvylglucosamine Reductase, domain 2"/>
    <property type="match status" value="1"/>
</dbReference>
<dbReference type="InterPro" id="IPR016169">
    <property type="entry name" value="FAD-bd_PCMH_sub2"/>
</dbReference>
<dbReference type="PANTHER" id="PTHR42973:SF7">
    <property type="entry name" value="FAD-BINDING PCMH-TYPE DOMAIN-CONTAINING PROTEIN"/>
    <property type="match status" value="1"/>
</dbReference>
<dbReference type="InterPro" id="IPR016167">
    <property type="entry name" value="FAD-bd_PCMH_sub1"/>
</dbReference>
<keyword evidence="4" id="KW-0560">Oxidoreductase</keyword>
<organism evidence="6 7">
    <name type="scientific">Monosporascus cannonballus</name>
    <dbReference type="NCBI Taxonomy" id="155416"/>
    <lineage>
        <taxon>Eukaryota</taxon>
        <taxon>Fungi</taxon>
        <taxon>Dikarya</taxon>
        <taxon>Ascomycota</taxon>
        <taxon>Pezizomycotina</taxon>
        <taxon>Sordariomycetes</taxon>
        <taxon>Xylariomycetidae</taxon>
        <taxon>Xylariales</taxon>
        <taxon>Xylariales incertae sedis</taxon>
        <taxon>Monosporascus</taxon>
    </lineage>
</organism>